<keyword evidence="2" id="KW-1185">Reference proteome</keyword>
<gene>
    <name evidence="1" type="ORF">MLD38_027203</name>
</gene>
<evidence type="ECO:0000313" key="1">
    <source>
        <dbReference type="EMBL" id="KAI4342594.1"/>
    </source>
</evidence>
<dbReference type="Proteomes" id="UP001057402">
    <property type="component" value="Chromosome 7"/>
</dbReference>
<reference evidence="2" key="1">
    <citation type="journal article" date="2023" name="Front. Plant Sci.">
        <title>Chromosomal-level genome assembly of Melastoma candidum provides insights into trichome evolution.</title>
        <authorList>
            <person name="Zhong Y."/>
            <person name="Wu W."/>
            <person name="Sun C."/>
            <person name="Zou P."/>
            <person name="Liu Y."/>
            <person name="Dai S."/>
            <person name="Zhou R."/>
        </authorList>
    </citation>
    <scope>NUCLEOTIDE SEQUENCE [LARGE SCALE GENOMIC DNA]</scope>
</reference>
<sequence>MTCCNKCTDSPQKAPFDLLVPAFLGDLVPKLVSFNARSPLTSLLSSSSFSATLLAASKKGRCTCLVYSCYASTWSFSSSSSNGCDAETPCNRTLQEVKSVSLVQGGTKDPGARSRSGSSRRICRSSSMSSEHRDPDSIQRSFKSNLRKKPPGTDRAPPGTDVRKVSWPDAHGQDIAHVHEFVPSVSDDGELRGVKNSCVCAIQ</sequence>
<comment type="caution">
    <text evidence="1">The sequence shown here is derived from an EMBL/GenBank/DDBJ whole genome shotgun (WGS) entry which is preliminary data.</text>
</comment>
<dbReference type="EMBL" id="CM042886">
    <property type="protein sequence ID" value="KAI4342594.1"/>
    <property type="molecule type" value="Genomic_DNA"/>
</dbReference>
<proteinExistence type="predicted"/>
<evidence type="ECO:0000313" key="2">
    <source>
        <dbReference type="Proteomes" id="UP001057402"/>
    </source>
</evidence>
<accession>A0ACB9P4B3</accession>
<name>A0ACB9P4B3_9MYRT</name>
<organism evidence="1 2">
    <name type="scientific">Melastoma candidum</name>
    <dbReference type="NCBI Taxonomy" id="119954"/>
    <lineage>
        <taxon>Eukaryota</taxon>
        <taxon>Viridiplantae</taxon>
        <taxon>Streptophyta</taxon>
        <taxon>Embryophyta</taxon>
        <taxon>Tracheophyta</taxon>
        <taxon>Spermatophyta</taxon>
        <taxon>Magnoliopsida</taxon>
        <taxon>eudicotyledons</taxon>
        <taxon>Gunneridae</taxon>
        <taxon>Pentapetalae</taxon>
        <taxon>rosids</taxon>
        <taxon>malvids</taxon>
        <taxon>Myrtales</taxon>
        <taxon>Melastomataceae</taxon>
        <taxon>Melastomatoideae</taxon>
        <taxon>Melastomateae</taxon>
        <taxon>Melastoma</taxon>
    </lineage>
</organism>
<protein>
    <submittedName>
        <fullName evidence="1">Uncharacterized protein</fullName>
    </submittedName>
</protein>